<feature type="region of interest" description="Disordered" evidence="1">
    <location>
        <begin position="161"/>
        <end position="200"/>
    </location>
</feature>
<evidence type="ECO:0000313" key="2">
    <source>
        <dbReference type="EMBL" id="MFC5055792.1"/>
    </source>
</evidence>
<dbReference type="EMBL" id="JBHSJB010000017">
    <property type="protein sequence ID" value="MFC5055792.1"/>
    <property type="molecule type" value="Genomic_DNA"/>
</dbReference>
<evidence type="ECO:0000313" key="3">
    <source>
        <dbReference type="Proteomes" id="UP001595833"/>
    </source>
</evidence>
<protein>
    <submittedName>
        <fullName evidence="2">Uncharacterized protein</fullName>
    </submittedName>
</protein>
<accession>A0ABV9Y226</accession>
<sequence>MIGPLRWRRLAAGGPDDQRAFAAEVGRRLGLRDYHPALTCDPISHWIEQDCHQAPSTPNTDYRSLRTFGGSSFVKPAKDNDNKRRLAAYWFARKHRRGGDALLHHRSLGLVIIRDWSPRMELFTAALAQTAATRTHQPRRPRSGPEERALVTATWTRPDPVHSSWLDTATEPLPWHERTGPRPATAARPFLPRERPRTRR</sequence>
<gene>
    <name evidence="2" type="ORF">ACFPFM_18765</name>
</gene>
<proteinExistence type="predicted"/>
<name>A0ABV9Y226_9PSEU</name>
<dbReference type="RefSeq" id="WP_344041725.1">
    <property type="nucleotide sequence ID" value="NZ_BAAAKE010000030.1"/>
</dbReference>
<feature type="compositionally biased region" description="Basic and acidic residues" evidence="1">
    <location>
        <begin position="191"/>
        <end position="200"/>
    </location>
</feature>
<dbReference type="Proteomes" id="UP001595833">
    <property type="component" value="Unassembled WGS sequence"/>
</dbReference>
<keyword evidence="3" id="KW-1185">Reference proteome</keyword>
<evidence type="ECO:0000256" key="1">
    <source>
        <dbReference type="SAM" id="MobiDB-lite"/>
    </source>
</evidence>
<organism evidence="2 3">
    <name type="scientific">Saccharothrix xinjiangensis</name>
    <dbReference type="NCBI Taxonomy" id="204798"/>
    <lineage>
        <taxon>Bacteria</taxon>
        <taxon>Bacillati</taxon>
        <taxon>Actinomycetota</taxon>
        <taxon>Actinomycetes</taxon>
        <taxon>Pseudonocardiales</taxon>
        <taxon>Pseudonocardiaceae</taxon>
        <taxon>Saccharothrix</taxon>
    </lineage>
</organism>
<comment type="caution">
    <text evidence="2">The sequence shown here is derived from an EMBL/GenBank/DDBJ whole genome shotgun (WGS) entry which is preliminary data.</text>
</comment>
<reference evidence="3" key="1">
    <citation type="journal article" date="2019" name="Int. J. Syst. Evol. Microbiol.">
        <title>The Global Catalogue of Microorganisms (GCM) 10K type strain sequencing project: providing services to taxonomists for standard genome sequencing and annotation.</title>
        <authorList>
            <consortium name="The Broad Institute Genomics Platform"/>
            <consortium name="The Broad Institute Genome Sequencing Center for Infectious Disease"/>
            <person name="Wu L."/>
            <person name="Ma J."/>
        </authorList>
    </citation>
    <scope>NUCLEOTIDE SEQUENCE [LARGE SCALE GENOMIC DNA]</scope>
    <source>
        <strain evidence="3">KCTC 12848</strain>
    </source>
</reference>